<dbReference type="InterPro" id="IPR011127">
    <property type="entry name" value="Dala_Dala_lig_N"/>
</dbReference>
<dbReference type="InterPro" id="IPR016185">
    <property type="entry name" value="PreATP-grasp_dom_sf"/>
</dbReference>
<evidence type="ECO:0000256" key="14">
    <source>
        <dbReference type="PIRSR" id="PIRSR039102-1"/>
    </source>
</evidence>
<keyword evidence="20" id="KW-1185">Reference proteome</keyword>
<comment type="caution">
    <text evidence="19">The sequence shown here is derived from an EMBL/GenBank/DDBJ whole genome shotgun (WGS) entry which is preliminary data.</text>
</comment>
<evidence type="ECO:0000256" key="16">
    <source>
        <dbReference type="PIRSR" id="PIRSR039102-3"/>
    </source>
</evidence>
<dbReference type="SUPFAM" id="SSF52440">
    <property type="entry name" value="PreATP-grasp domain"/>
    <property type="match status" value="1"/>
</dbReference>
<keyword evidence="9 13" id="KW-0573">Peptidoglycan synthesis</keyword>
<evidence type="ECO:0000256" key="17">
    <source>
        <dbReference type="PROSITE-ProRule" id="PRU00409"/>
    </source>
</evidence>
<feature type="binding site" evidence="15">
    <location>
        <begin position="308"/>
        <end position="309"/>
    </location>
    <ligand>
        <name>ATP</name>
        <dbReference type="ChEBI" id="CHEBI:30616"/>
    </ligand>
</feature>
<dbReference type="EC" id="6.3.2.4" evidence="13"/>
<evidence type="ECO:0000313" key="19">
    <source>
        <dbReference type="EMBL" id="NIZ46537.1"/>
    </source>
</evidence>
<dbReference type="InterPro" id="IPR005905">
    <property type="entry name" value="D_ala_D_ala"/>
</dbReference>
<dbReference type="InterPro" id="IPR011761">
    <property type="entry name" value="ATP-grasp"/>
</dbReference>
<dbReference type="GO" id="GO:0071555">
    <property type="term" value="P:cell wall organization"/>
    <property type="evidence" value="ECO:0007669"/>
    <property type="project" value="UniProtKB-KW"/>
</dbReference>
<reference evidence="19" key="1">
    <citation type="submission" date="2020-03" db="EMBL/GenBank/DDBJ databases">
        <title>Spirochaetal bacteria isolated from arthropods constitute a novel genus Entomospira genus novum within the order Spirochaetales.</title>
        <authorList>
            <person name="Grana-Miraglia L."/>
            <person name="Sikutova S."/>
            <person name="Fingerle V."/>
            <person name="Sing A."/>
            <person name="Castillo-Ramirez S."/>
            <person name="Margos G."/>
            <person name="Rudolf I."/>
        </authorList>
    </citation>
    <scope>NUCLEOTIDE SEQUENCE</scope>
    <source>
        <strain evidence="19">BR208</strain>
    </source>
</reference>
<accession>A0A968GAY6</accession>
<dbReference type="GO" id="GO:0005524">
    <property type="term" value="F:ATP binding"/>
    <property type="evidence" value="ECO:0007669"/>
    <property type="project" value="UniProtKB-UniRule"/>
</dbReference>
<dbReference type="RefSeq" id="WP_167702992.1">
    <property type="nucleotide sequence ID" value="NZ_CP118168.1"/>
</dbReference>
<evidence type="ECO:0000256" key="2">
    <source>
        <dbReference type="ARBA" id="ARBA00010871"/>
    </source>
</evidence>
<dbReference type="GO" id="GO:0005829">
    <property type="term" value="C:cytosol"/>
    <property type="evidence" value="ECO:0007669"/>
    <property type="project" value="TreeGrafter"/>
</dbReference>
<evidence type="ECO:0000256" key="1">
    <source>
        <dbReference type="ARBA" id="ARBA00001936"/>
    </source>
</evidence>
<dbReference type="Pfam" id="PF01820">
    <property type="entry name" value="Dala_Dala_lig_N"/>
    <property type="match status" value="1"/>
</dbReference>
<keyword evidence="6 17" id="KW-0067">ATP-binding</keyword>
<dbReference type="Gene3D" id="3.30.470.20">
    <property type="entry name" value="ATP-grasp fold, B domain"/>
    <property type="match status" value="1"/>
</dbReference>
<comment type="catalytic activity">
    <reaction evidence="12 13">
        <text>2 D-alanine + ATP = D-alanyl-D-alanine + ADP + phosphate + H(+)</text>
        <dbReference type="Rhea" id="RHEA:11224"/>
        <dbReference type="ChEBI" id="CHEBI:15378"/>
        <dbReference type="ChEBI" id="CHEBI:30616"/>
        <dbReference type="ChEBI" id="CHEBI:43474"/>
        <dbReference type="ChEBI" id="CHEBI:57416"/>
        <dbReference type="ChEBI" id="CHEBI:57822"/>
        <dbReference type="ChEBI" id="CHEBI:456216"/>
        <dbReference type="EC" id="6.3.2.4"/>
    </reaction>
</comment>
<feature type="binding site" evidence="15">
    <location>
        <begin position="176"/>
        <end position="178"/>
    </location>
    <ligand>
        <name>ATP</name>
        <dbReference type="ChEBI" id="CHEBI:30616"/>
    </ligand>
</feature>
<dbReference type="PIRSF" id="PIRSF039102">
    <property type="entry name" value="Ddl/VanB"/>
    <property type="match status" value="1"/>
</dbReference>
<evidence type="ECO:0000256" key="4">
    <source>
        <dbReference type="ARBA" id="ARBA00022723"/>
    </source>
</evidence>
<feature type="active site" evidence="14">
    <location>
        <position position="320"/>
    </location>
</feature>
<feature type="binding site" evidence="15">
    <location>
        <begin position="214"/>
        <end position="221"/>
    </location>
    <ligand>
        <name>ATP</name>
        <dbReference type="ChEBI" id="CHEBI:30616"/>
    </ligand>
</feature>
<dbReference type="GO" id="GO:0046872">
    <property type="term" value="F:metal ion binding"/>
    <property type="evidence" value="ECO:0007669"/>
    <property type="project" value="UniProtKB-KW"/>
</dbReference>
<dbReference type="Gene3D" id="3.40.50.20">
    <property type="match status" value="1"/>
</dbReference>
<dbReference type="GO" id="GO:0008360">
    <property type="term" value="P:regulation of cell shape"/>
    <property type="evidence" value="ECO:0007669"/>
    <property type="project" value="UniProtKB-KW"/>
</dbReference>
<evidence type="ECO:0000256" key="8">
    <source>
        <dbReference type="ARBA" id="ARBA00022960"/>
    </source>
</evidence>
<dbReference type="PROSITE" id="PS50975">
    <property type="entry name" value="ATP_GRASP"/>
    <property type="match status" value="1"/>
</dbReference>
<feature type="active site" evidence="14">
    <location>
        <position position="184"/>
    </location>
</feature>
<evidence type="ECO:0000256" key="15">
    <source>
        <dbReference type="PIRSR" id="PIRSR039102-2"/>
    </source>
</evidence>
<evidence type="ECO:0000313" key="20">
    <source>
        <dbReference type="Proteomes" id="UP000752013"/>
    </source>
</evidence>
<keyword evidence="11 13" id="KW-0961">Cell wall biogenesis/degradation</keyword>
<gene>
    <name evidence="13" type="primary">ddl</name>
    <name evidence="19" type="ORF">HCT46_01160</name>
</gene>
<dbReference type="SUPFAM" id="SSF56059">
    <property type="entry name" value="Glutathione synthetase ATP-binding domain-like"/>
    <property type="match status" value="1"/>
</dbReference>
<dbReference type="GO" id="GO:0008716">
    <property type="term" value="F:D-alanine-D-alanine ligase activity"/>
    <property type="evidence" value="ECO:0007669"/>
    <property type="project" value="UniProtKB-UniRule"/>
</dbReference>
<dbReference type="PANTHER" id="PTHR23132:SF25">
    <property type="entry name" value="D-ALANINE--D-ALANINE LIGASE A"/>
    <property type="match status" value="1"/>
</dbReference>
<dbReference type="InterPro" id="IPR000291">
    <property type="entry name" value="D-Ala_lig_Van_CS"/>
</dbReference>
<organism evidence="19 20">
    <name type="scientific">Entomospira nematocerorum</name>
    <dbReference type="NCBI Taxonomy" id="2719987"/>
    <lineage>
        <taxon>Bacteria</taxon>
        <taxon>Pseudomonadati</taxon>
        <taxon>Spirochaetota</taxon>
        <taxon>Spirochaetia</taxon>
        <taxon>Spirochaetales</taxon>
        <taxon>Spirochaetaceae</taxon>
        <taxon>Entomospira</taxon>
    </lineage>
</organism>
<comment type="cofactor">
    <cofactor evidence="16">
        <name>Mg(2+)</name>
        <dbReference type="ChEBI" id="CHEBI:18420"/>
    </cofactor>
    <cofactor evidence="16">
        <name>Mn(2+)</name>
        <dbReference type="ChEBI" id="CHEBI:29035"/>
    </cofactor>
    <text evidence="16">Binds 2 magnesium or manganese ions per subunit.</text>
</comment>
<name>A0A968GAY6_9SPIO</name>
<dbReference type="InterPro" id="IPR011095">
    <property type="entry name" value="Dala_Dala_lig_C"/>
</dbReference>
<proteinExistence type="inferred from homology"/>
<keyword evidence="3 13" id="KW-0436">Ligase</keyword>
<feature type="binding site" evidence="16">
    <location>
        <position position="296"/>
    </location>
    <ligand>
        <name>Mg(2+)</name>
        <dbReference type="ChEBI" id="CHEBI:18420"/>
        <label>1</label>
    </ligand>
</feature>
<feature type="domain" description="ATP-grasp" evidence="18">
    <location>
        <begin position="138"/>
        <end position="342"/>
    </location>
</feature>
<feature type="binding site" evidence="16">
    <location>
        <position position="309"/>
    </location>
    <ligand>
        <name>Mg(2+)</name>
        <dbReference type="ChEBI" id="CHEBI:18420"/>
        <label>2</label>
    </ligand>
</feature>
<evidence type="ECO:0000256" key="6">
    <source>
        <dbReference type="ARBA" id="ARBA00022840"/>
    </source>
</evidence>
<evidence type="ECO:0000256" key="7">
    <source>
        <dbReference type="ARBA" id="ARBA00022842"/>
    </source>
</evidence>
<dbReference type="InterPro" id="IPR013815">
    <property type="entry name" value="ATP_grasp_subdomain_1"/>
</dbReference>
<feature type="binding site" evidence="16">
    <location>
        <position position="311"/>
    </location>
    <ligand>
        <name>Mg(2+)</name>
        <dbReference type="ChEBI" id="CHEBI:18420"/>
        <label>2</label>
    </ligand>
</feature>
<sequence length="346" mass="38252">MNQLNSINLAIIAGSASSEHDVSLRSAQTIIDALQASHISFTPLYLDKNNNLLLIESNNYENLSPSKSVVLKKHAMNEHFLYDSDGTIINKIDLVFPVLHGQYGEDGAIQGYLEILGIPYIGSSITASAIAMDKELTKIYLKSLGIPTVPHYILHRDASIPSYNTLSENLNSVVLFVKPARCGSSIGVSKVSNQEELTIALQEAFRHDGKLLIEPALNVRELEIAVLEDATSIQASSAGEIVCTQGFYDYTQKYDTSSSAKLYIPTQLNSEILQQIQNYAIKTHKALNCRHLSRVDFFLTGDNQIYVNEINTLPGFTSHSMYPLLWQHAGVSITDLVSRWIHSVLA</sequence>
<dbReference type="NCBIfam" id="TIGR01205">
    <property type="entry name" value="D_ala_D_alaTIGR"/>
    <property type="match status" value="1"/>
</dbReference>
<comment type="subcellular location">
    <subcellularLocation>
        <location evidence="13">Cytoplasm</location>
    </subcellularLocation>
</comment>
<evidence type="ECO:0000259" key="18">
    <source>
        <dbReference type="PROSITE" id="PS50975"/>
    </source>
</evidence>
<comment type="function">
    <text evidence="13">Cell wall formation.</text>
</comment>
<dbReference type="PROSITE" id="PS00843">
    <property type="entry name" value="DALA_DALA_LIGASE_1"/>
    <property type="match status" value="1"/>
</dbReference>
<feature type="active site" evidence="14">
    <location>
        <position position="19"/>
    </location>
</feature>
<keyword evidence="5 15" id="KW-0547">Nucleotide-binding</keyword>
<evidence type="ECO:0000256" key="3">
    <source>
        <dbReference type="ARBA" id="ARBA00022598"/>
    </source>
</evidence>
<keyword evidence="8 13" id="KW-0133">Cell shape</keyword>
<dbReference type="FunFam" id="3.30.470.20:FF:000008">
    <property type="entry name" value="D-alanine--D-alanine ligase"/>
    <property type="match status" value="1"/>
</dbReference>
<dbReference type="GO" id="GO:0009252">
    <property type="term" value="P:peptidoglycan biosynthetic process"/>
    <property type="evidence" value="ECO:0007669"/>
    <property type="project" value="UniProtKB-UniRule"/>
</dbReference>
<keyword evidence="7 16" id="KW-0460">Magnesium</keyword>
<keyword evidence="10 16" id="KW-0464">Manganese</keyword>
<dbReference type="Pfam" id="PF07478">
    <property type="entry name" value="Dala_Dala_lig_C"/>
    <property type="match status" value="1"/>
</dbReference>
<evidence type="ECO:0000256" key="11">
    <source>
        <dbReference type="ARBA" id="ARBA00023316"/>
    </source>
</evidence>
<keyword evidence="13" id="KW-0963">Cytoplasm</keyword>
<keyword evidence="4 16" id="KW-0479">Metal-binding</keyword>
<dbReference type="PANTHER" id="PTHR23132">
    <property type="entry name" value="D-ALANINE--D-ALANINE LIGASE"/>
    <property type="match status" value="1"/>
</dbReference>
<dbReference type="Proteomes" id="UP000752013">
    <property type="component" value="Unassembled WGS sequence"/>
</dbReference>
<dbReference type="NCBIfam" id="NF002528">
    <property type="entry name" value="PRK01966.1-4"/>
    <property type="match status" value="1"/>
</dbReference>
<dbReference type="PROSITE" id="PS00844">
    <property type="entry name" value="DALA_DALA_LIGASE_2"/>
    <property type="match status" value="1"/>
</dbReference>
<feature type="binding site" evidence="16">
    <location>
        <position position="309"/>
    </location>
    <ligand>
        <name>Mg(2+)</name>
        <dbReference type="ChEBI" id="CHEBI:18420"/>
        <label>1</label>
    </ligand>
</feature>
<feature type="binding site" evidence="15">
    <location>
        <begin position="184"/>
        <end position="185"/>
    </location>
    <ligand>
        <name>ATP</name>
        <dbReference type="ChEBI" id="CHEBI:30616"/>
    </ligand>
</feature>
<dbReference type="AlphaFoldDB" id="A0A968GAY6"/>
<feature type="binding site" evidence="15">
    <location>
        <position position="134"/>
    </location>
    <ligand>
        <name>ATP</name>
        <dbReference type="ChEBI" id="CHEBI:30616"/>
    </ligand>
</feature>
<evidence type="ECO:0000256" key="12">
    <source>
        <dbReference type="ARBA" id="ARBA00047614"/>
    </source>
</evidence>
<protein>
    <recommendedName>
        <fullName evidence="13">D-alanine--D-alanine ligase</fullName>
        <ecNumber evidence="13">6.3.2.4</ecNumber>
    </recommendedName>
    <alternativeName>
        <fullName evidence="13">D-Ala-D-Ala ligase</fullName>
    </alternativeName>
    <alternativeName>
        <fullName evidence="13">D-alanylalanine synthetase</fullName>
    </alternativeName>
</protein>
<dbReference type="HAMAP" id="MF_00047">
    <property type="entry name" value="Dala_Dala_lig"/>
    <property type="match status" value="1"/>
</dbReference>
<comment type="cofactor">
    <cofactor evidence="1">
        <name>Mn(2+)</name>
        <dbReference type="ChEBI" id="CHEBI:29035"/>
    </cofactor>
</comment>
<evidence type="ECO:0000256" key="13">
    <source>
        <dbReference type="HAMAP-Rule" id="MF_00047"/>
    </source>
</evidence>
<evidence type="ECO:0000256" key="5">
    <source>
        <dbReference type="ARBA" id="ARBA00022741"/>
    </source>
</evidence>
<dbReference type="Gene3D" id="3.30.1490.20">
    <property type="entry name" value="ATP-grasp fold, A domain"/>
    <property type="match status" value="1"/>
</dbReference>
<evidence type="ECO:0000256" key="10">
    <source>
        <dbReference type="ARBA" id="ARBA00023211"/>
    </source>
</evidence>
<dbReference type="EMBL" id="JAATLK010000001">
    <property type="protein sequence ID" value="NIZ46537.1"/>
    <property type="molecule type" value="Genomic_DNA"/>
</dbReference>
<evidence type="ECO:0000256" key="9">
    <source>
        <dbReference type="ARBA" id="ARBA00022984"/>
    </source>
</evidence>
<comment type="pathway">
    <text evidence="13">Cell wall biogenesis; peptidoglycan biosynthesis.</text>
</comment>
<comment type="similarity">
    <text evidence="2 13">Belongs to the D-alanine--D-alanine ligase family.</text>
</comment>